<dbReference type="AlphaFoldDB" id="A0A6A6ZQE7"/>
<gene>
    <name evidence="1" type="ORF">CC86DRAFT_372789</name>
</gene>
<accession>A0A6A6ZQE7</accession>
<evidence type="ECO:0000313" key="2">
    <source>
        <dbReference type="Proteomes" id="UP000799424"/>
    </source>
</evidence>
<name>A0A6A6ZQE7_9PLEO</name>
<dbReference type="Proteomes" id="UP000799424">
    <property type="component" value="Unassembled WGS sequence"/>
</dbReference>
<keyword evidence="2" id="KW-1185">Reference proteome</keyword>
<reference evidence="1" key="1">
    <citation type="journal article" date="2020" name="Stud. Mycol.">
        <title>101 Dothideomycetes genomes: a test case for predicting lifestyles and emergence of pathogens.</title>
        <authorList>
            <person name="Haridas S."/>
            <person name="Albert R."/>
            <person name="Binder M."/>
            <person name="Bloem J."/>
            <person name="Labutti K."/>
            <person name="Salamov A."/>
            <person name="Andreopoulos B."/>
            <person name="Baker S."/>
            <person name="Barry K."/>
            <person name="Bills G."/>
            <person name="Bluhm B."/>
            <person name="Cannon C."/>
            <person name="Castanera R."/>
            <person name="Culley D."/>
            <person name="Daum C."/>
            <person name="Ezra D."/>
            <person name="Gonzalez J."/>
            <person name="Henrissat B."/>
            <person name="Kuo A."/>
            <person name="Liang C."/>
            <person name="Lipzen A."/>
            <person name="Lutzoni F."/>
            <person name="Magnuson J."/>
            <person name="Mondo S."/>
            <person name="Nolan M."/>
            <person name="Ohm R."/>
            <person name="Pangilinan J."/>
            <person name="Park H.-J."/>
            <person name="Ramirez L."/>
            <person name="Alfaro M."/>
            <person name="Sun H."/>
            <person name="Tritt A."/>
            <person name="Yoshinaga Y."/>
            <person name="Zwiers L.-H."/>
            <person name="Turgeon B."/>
            <person name="Goodwin S."/>
            <person name="Spatafora J."/>
            <person name="Crous P."/>
            <person name="Grigoriev I."/>
        </authorList>
    </citation>
    <scope>NUCLEOTIDE SEQUENCE</scope>
    <source>
        <strain evidence="1">CBS 113818</strain>
    </source>
</reference>
<evidence type="ECO:0000313" key="1">
    <source>
        <dbReference type="EMBL" id="KAF2823068.1"/>
    </source>
</evidence>
<dbReference type="EMBL" id="MU006233">
    <property type="protein sequence ID" value="KAF2823068.1"/>
    <property type="molecule type" value="Genomic_DNA"/>
</dbReference>
<proteinExistence type="predicted"/>
<protein>
    <submittedName>
        <fullName evidence="1">Uncharacterized protein</fullName>
    </submittedName>
</protein>
<organism evidence="1 2">
    <name type="scientific">Ophiobolus disseminans</name>
    <dbReference type="NCBI Taxonomy" id="1469910"/>
    <lineage>
        <taxon>Eukaryota</taxon>
        <taxon>Fungi</taxon>
        <taxon>Dikarya</taxon>
        <taxon>Ascomycota</taxon>
        <taxon>Pezizomycotina</taxon>
        <taxon>Dothideomycetes</taxon>
        <taxon>Pleosporomycetidae</taxon>
        <taxon>Pleosporales</taxon>
        <taxon>Pleosporineae</taxon>
        <taxon>Phaeosphaeriaceae</taxon>
        <taxon>Ophiobolus</taxon>
    </lineage>
</organism>
<sequence>MLVSSSKWCIGAFSIGLSTANLTPEAIILRNVLIYLSQKCNIRLGDKTRETRRRNNIPGAFAFRLRKCTSDRLRKQPAQVVQQRRATQNFCSSSSGRDRPQTACTLLGSCQRGKFDIMGKVETVSV</sequence>